<accession>A0AAW8SW80</accession>
<reference evidence="1" key="1">
    <citation type="submission" date="2023-03" db="EMBL/GenBank/DDBJ databases">
        <authorList>
            <person name="Shen W."/>
            <person name="Cai J."/>
        </authorList>
    </citation>
    <scope>NUCLEOTIDE SEQUENCE</scope>
    <source>
        <strain evidence="1">B646-2</strain>
    </source>
</reference>
<evidence type="ECO:0000313" key="1">
    <source>
        <dbReference type="EMBL" id="MDT2536804.1"/>
    </source>
</evidence>
<dbReference type="RefSeq" id="WP_028020615.1">
    <property type="nucleotide sequence ID" value="NZ_BAAAXM010000060.1"/>
</dbReference>
<proteinExistence type="predicted"/>
<protein>
    <submittedName>
        <fullName evidence="1">Uncharacterized protein</fullName>
    </submittedName>
</protein>
<evidence type="ECO:0000313" key="2">
    <source>
        <dbReference type="Proteomes" id="UP001249240"/>
    </source>
</evidence>
<sequence length="289" mass="33189">MTNRSNLDHSEEINRLLDTVKEMNPEALKDVQEFLEQLTLGDRLSRYIDFDELPAEDTDEFTFLKLVVDSKGIIIKKRLGTVGLTHYKAILFLSKYGFQSMYGGSVYISPKNALDGVYIFQQQYSKAVISHETALYFHDLTDVIPKTTIMSLPKTYNLNQLFVWDGESPHLTVSKAPSTFHNKVRVIVHYSGNDSIDIVRNNEIKSSEIETFETTFGNQVRVTTPERTIADILKTSSYTEAEVMFDAVKRYMNNPQSKELRLRRIADEQGVKKRLDECLTLLRSRGEIK</sequence>
<dbReference type="AlphaFoldDB" id="A0AAW8SW80"/>
<name>A0AAW8SW80_9ENTE</name>
<organism evidence="1 2">
    <name type="scientific">Enterococcus raffinosus</name>
    <dbReference type="NCBI Taxonomy" id="71452"/>
    <lineage>
        <taxon>Bacteria</taxon>
        <taxon>Bacillati</taxon>
        <taxon>Bacillota</taxon>
        <taxon>Bacilli</taxon>
        <taxon>Lactobacillales</taxon>
        <taxon>Enterococcaceae</taxon>
        <taxon>Enterococcus</taxon>
    </lineage>
</organism>
<dbReference type="EMBL" id="JARPXM010000001">
    <property type="protein sequence ID" value="MDT2536804.1"/>
    <property type="molecule type" value="Genomic_DNA"/>
</dbReference>
<comment type="caution">
    <text evidence="1">The sequence shown here is derived from an EMBL/GenBank/DDBJ whole genome shotgun (WGS) entry which is preliminary data.</text>
</comment>
<gene>
    <name evidence="1" type="ORF">P7D78_01590</name>
</gene>
<dbReference type="Proteomes" id="UP001249240">
    <property type="component" value="Unassembled WGS sequence"/>
</dbReference>